<organism evidence="2 3">
    <name type="scientific">Segatella copri</name>
    <dbReference type="NCBI Taxonomy" id="165179"/>
    <lineage>
        <taxon>Bacteria</taxon>
        <taxon>Pseudomonadati</taxon>
        <taxon>Bacteroidota</taxon>
        <taxon>Bacteroidia</taxon>
        <taxon>Bacteroidales</taxon>
        <taxon>Prevotellaceae</taxon>
        <taxon>Segatella</taxon>
    </lineage>
</organism>
<name>A0AAW5TVP6_9BACT</name>
<sequence length="193" mass="21969">MMMKQRSFKRTPMLLLLILSTVVTRAQEVALKTNLLGLATTSLNAGLEIGTGRKSTFQLFGALNPWKFSGDKKLRYWNVMPEYRWYTCQKFGGHFFGIHALGGEYNVKNVDLPFGILPKTEKGRHYEGWYVGGGLTYGYQWLLSEHLNLEGSIGLGYIYSPYKLYGRCDKCLDKDHRNYVGPTKAALSLIYAF</sequence>
<dbReference type="RefSeq" id="WP_264960048.1">
    <property type="nucleotide sequence ID" value="NZ_JAPDUQ010000003.1"/>
</dbReference>
<dbReference type="Proteomes" id="UP001209074">
    <property type="component" value="Unassembled WGS sequence"/>
</dbReference>
<feature type="chain" id="PRO_5043969515" evidence="1">
    <location>
        <begin position="27"/>
        <end position="193"/>
    </location>
</feature>
<feature type="signal peptide" evidence="1">
    <location>
        <begin position="1"/>
        <end position="26"/>
    </location>
</feature>
<evidence type="ECO:0000313" key="2">
    <source>
        <dbReference type="EMBL" id="MCW4092330.1"/>
    </source>
</evidence>
<proteinExistence type="predicted"/>
<keyword evidence="1" id="KW-0732">Signal</keyword>
<dbReference type="AlphaFoldDB" id="A0AAW5TVP6"/>
<accession>A0AAW5TVP6</accession>
<reference evidence="2" key="1">
    <citation type="submission" date="2022-11" db="EMBL/GenBank/DDBJ databases">
        <title>Genomic repertoires linked with pathogenic potency of arthritogenic Prevotella copri isolated from the gut of rheumatoid arthritis patients.</title>
        <authorList>
            <person name="Nii T."/>
            <person name="Maeda Y."/>
            <person name="Motooka D."/>
            <person name="Naito M."/>
            <person name="Matsumoto Y."/>
            <person name="Ogawa T."/>
            <person name="Oguro-Igashira E."/>
            <person name="Kishikawa T."/>
            <person name="Yamashita M."/>
            <person name="Koizumi S."/>
            <person name="Kurakawa T."/>
            <person name="Okumura R."/>
            <person name="Kayama H."/>
            <person name="Murakami M."/>
            <person name="Sakaguchi T."/>
            <person name="Das B."/>
            <person name="Nakamura S."/>
            <person name="Okada Y."/>
            <person name="Kumanogoh A."/>
            <person name="Takeda K."/>
        </authorList>
    </citation>
    <scope>NUCLEOTIDE SEQUENCE</scope>
    <source>
        <strain evidence="2">N016-13</strain>
    </source>
</reference>
<gene>
    <name evidence="2" type="ORF">ONT05_01965</name>
</gene>
<comment type="caution">
    <text evidence="2">The sequence shown here is derived from an EMBL/GenBank/DDBJ whole genome shotgun (WGS) entry which is preliminary data.</text>
</comment>
<dbReference type="EMBL" id="JAPDUS010000002">
    <property type="protein sequence ID" value="MCW4092330.1"/>
    <property type="molecule type" value="Genomic_DNA"/>
</dbReference>
<evidence type="ECO:0000313" key="3">
    <source>
        <dbReference type="Proteomes" id="UP001209074"/>
    </source>
</evidence>
<evidence type="ECO:0000256" key="1">
    <source>
        <dbReference type="SAM" id="SignalP"/>
    </source>
</evidence>
<dbReference type="Pfam" id="PF12099">
    <property type="entry name" value="DUF3575"/>
    <property type="match status" value="1"/>
</dbReference>
<dbReference type="InterPro" id="IPR021958">
    <property type="entry name" value="DUF3575"/>
</dbReference>
<protein>
    <submittedName>
        <fullName evidence="2">DUF3575 domain-containing protein</fullName>
    </submittedName>
</protein>